<evidence type="ECO:0000313" key="3">
    <source>
        <dbReference type="Proteomes" id="UP000676386"/>
    </source>
</evidence>
<dbReference type="EMBL" id="JAGTXB010000019">
    <property type="protein sequence ID" value="MBS0031036.1"/>
    <property type="molecule type" value="Genomic_DNA"/>
</dbReference>
<comment type="caution">
    <text evidence="2">The sequence shown here is derived from an EMBL/GenBank/DDBJ whole genome shotgun (WGS) entry which is preliminary data.</text>
</comment>
<feature type="transmembrane region" description="Helical" evidence="1">
    <location>
        <begin position="12"/>
        <end position="33"/>
    </location>
</feature>
<keyword evidence="3" id="KW-1185">Reference proteome</keyword>
<evidence type="ECO:0000256" key="1">
    <source>
        <dbReference type="SAM" id="Phobius"/>
    </source>
</evidence>
<evidence type="ECO:0000313" key="2">
    <source>
        <dbReference type="EMBL" id="MBS0031036.1"/>
    </source>
</evidence>
<proteinExistence type="predicted"/>
<reference evidence="2 3" key="1">
    <citation type="submission" date="2021-04" db="EMBL/GenBank/DDBJ databases">
        <title>Chitinophaga sp. nov., isolated from the rhizosphere soil.</title>
        <authorList>
            <person name="He S."/>
        </authorList>
    </citation>
    <scope>NUCLEOTIDE SEQUENCE [LARGE SCALE GENOMIC DNA]</scope>
    <source>
        <strain evidence="2 3">2R12</strain>
    </source>
</reference>
<sequence length="152" mass="17020">MDLPIVQYKKHRVAYTVSACIGLGAVCCGYFPYVRNNAASIGGWILIGIGLLTFIGCSWSAIDKSVVLELNHEGIKHKSFFYGWDTLRSYGIRKEIAEGGSFNYLVLYLKTTDEPLDIQLDWLDDHESVPEKMAMYAGAFHISFDGVTKKEV</sequence>
<name>A0ABS5J745_9BACT</name>
<accession>A0ABS5J745</accession>
<protein>
    <submittedName>
        <fullName evidence="2">Uncharacterized protein</fullName>
    </submittedName>
</protein>
<organism evidence="2 3">
    <name type="scientific">Chitinophaga hostae</name>
    <dbReference type="NCBI Taxonomy" id="2831022"/>
    <lineage>
        <taxon>Bacteria</taxon>
        <taxon>Pseudomonadati</taxon>
        <taxon>Bacteroidota</taxon>
        <taxon>Chitinophagia</taxon>
        <taxon>Chitinophagales</taxon>
        <taxon>Chitinophagaceae</taxon>
        <taxon>Chitinophaga</taxon>
    </lineage>
</organism>
<keyword evidence="1" id="KW-0812">Transmembrane</keyword>
<feature type="transmembrane region" description="Helical" evidence="1">
    <location>
        <begin position="39"/>
        <end position="62"/>
    </location>
</feature>
<gene>
    <name evidence="2" type="ORF">KE626_27160</name>
</gene>
<dbReference type="Proteomes" id="UP000676386">
    <property type="component" value="Unassembled WGS sequence"/>
</dbReference>
<keyword evidence="1" id="KW-1133">Transmembrane helix</keyword>
<dbReference type="RefSeq" id="WP_211976174.1">
    <property type="nucleotide sequence ID" value="NZ_CBFHAM010000010.1"/>
</dbReference>
<keyword evidence="1" id="KW-0472">Membrane</keyword>